<feature type="coiled-coil region" evidence="2">
    <location>
        <begin position="159"/>
        <end position="186"/>
    </location>
</feature>
<dbReference type="Gene3D" id="2.40.30.170">
    <property type="match status" value="1"/>
</dbReference>
<feature type="domain" description="Multidrug resistance protein MdtA-like barrel-sandwich hybrid" evidence="4">
    <location>
        <begin position="60"/>
        <end position="251"/>
    </location>
</feature>
<keyword evidence="3" id="KW-0812">Transmembrane</keyword>
<comment type="subcellular location">
    <subcellularLocation>
        <location evidence="1">Cell envelope</location>
    </subcellularLocation>
</comment>
<evidence type="ECO:0000259" key="4">
    <source>
        <dbReference type="Pfam" id="PF25917"/>
    </source>
</evidence>
<evidence type="ECO:0000256" key="1">
    <source>
        <dbReference type="ARBA" id="ARBA00004196"/>
    </source>
</evidence>
<reference evidence="6 7" key="1">
    <citation type="submission" date="2019-02" db="EMBL/GenBank/DDBJ databases">
        <title>Polymorphobacter sp. isolated from the lake at the Tibet of China.</title>
        <authorList>
            <person name="Li A."/>
        </authorList>
    </citation>
    <scope>NUCLEOTIDE SEQUENCE [LARGE SCALE GENOMIC DNA]</scope>
    <source>
        <strain evidence="6 7">DJ1R-1</strain>
    </source>
</reference>
<keyword evidence="3" id="KW-0472">Membrane</keyword>
<feature type="domain" description="p-hydroxybenzoic acid efflux pump subunit AaeA-like beta-barrel" evidence="5">
    <location>
        <begin position="258"/>
        <end position="347"/>
    </location>
</feature>
<sequence length="353" mass="37852">MMHDRIDPAQLTKRRTLWDRLRTPLLMVALPLLLIAGGVALWLLGSNEISTDNAYVQQDRVSVSSDVNGRVIAVGATESQPVKVGDVLIRIDPEPFQITLAQAEAALASARLQVHQLRDTSGGKGADVRGKREAVSFAEIDLERQKGLLDTGFTTRARYQQAEHQLAQARSELASAEAEAAKAQSALAGQGVSAAAIESHPLVAAARAARDRAALDLRRTTIYAPVAGRASQTDKVQVGQMIFAGVPTMSLMVGDHMWVEANFKETDLERMRPGQKARIKLDTYPDNPLDGHVVSIGAGTGSEFSVLPAQNATGNWVKVVQRVPVRIAIDSKPPQPLLAGLSAKVTVDLRTGG</sequence>
<name>A0A4Y9EQB3_9SPHN</name>
<evidence type="ECO:0000256" key="2">
    <source>
        <dbReference type="SAM" id="Coils"/>
    </source>
</evidence>
<dbReference type="OrthoDB" id="9811754at2"/>
<accession>A0A4Y9EQB3</accession>
<dbReference type="SUPFAM" id="SSF111369">
    <property type="entry name" value="HlyD-like secretion proteins"/>
    <property type="match status" value="1"/>
</dbReference>
<feature type="transmembrane region" description="Helical" evidence="3">
    <location>
        <begin position="21"/>
        <end position="44"/>
    </location>
</feature>
<keyword evidence="2" id="KW-0175">Coiled coil</keyword>
<dbReference type="Gene3D" id="2.40.50.100">
    <property type="match status" value="1"/>
</dbReference>
<protein>
    <submittedName>
        <fullName evidence="6">HlyD family secretion protein</fullName>
    </submittedName>
</protein>
<dbReference type="InterPro" id="IPR050739">
    <property type="entry name" value="MFP"/>
</dbReference>
<dbReference type="InterPro" id="IPR058625">
    <property type="entry name" value="MdtA-like_BSH"/>
</dbReference>
<dbReference type="Pfam" id="PF25963">
    <property type="entry name" value="Beta-barrel_AAEA"/>
    <property type="match status" value="1"/>
</dbReference>
<gene>
    <name evidence="6" type="ORF">EUV02_00995</name>
</gene>
<evidence type="ECO:0000256" key="3">
    <source>
        <dbReference type="SAM" id="Phobius"/>
    </source>
</evidence>
<evidence type="ECO:0000313" key="6">
    <source>
        <dbReference type="EMBL" id="TFU05642.1"/>
    </source>
</evidence>
<proteinExistence type="predicted"/>
<dbReference type="InterPro" id="IPR058634">
    <property type="entry name" value="AaeA-lik-b-barrel"/>
</dbReference>
<keyword evidence="3" id="KW-1133">Transmembrane helix</keyword>
<dbReference type="PANTHER" id="PTHR30386:SF19">
    <property type="entry name" value="MULTIDRUG EXPORT PROTEIN EMRA-RELATED"/>
    <property type="match status" value="1"/>
</dbReference>
<comment type="caution">
    <text evidence="6">The sequence shown here is derived from an EMBL/GenBank/DDBJ whole genome shotgun (WGS) entry which is preliminary data.</text>
</comment>
<dbReference type="GO" id="GO:0055085">
    <property type="term" value="P:transmembrane transport"/>
    <property type="evidence" value="ECO:0007669"/>
    <property type="project" value="InterPro"/>
</dbReference>
<dbReference type="AlphaFoldDB" id="A0A4Y9EQB3"/>
<dbReference type="Proteomes" id="UP000297737">
    <property type="component" value="Unassembled WGS sequence"/>
</dbReference>
<dbReference type="RefSeq" id="WP_135244367.1">
    <property type="nucleotide sequence ID" value="NZ_SIHO01000001.1"/>
</dbReference>
<evidence type="ECO:0000313" key="7">
    <source>
        <dbReference type="Proteomes" id="UP000297737"/>
    </source>
</evidence>
<keyword evidence="7" id="KW-1185">Reference proteome</keyword>
<organism evidence="6 7">
    <name type="scientific">Glacieibacterium arshaanense</name>
    <dbReference type="NCBI Taxonomy" id="2511025"/>
    <lineage>
        <taxon>Bacteria</taxon>
        <taxon>Pseudomonadati</taxon>
        <taxon>Pseudomonadota</taxon>
        <taxon>Alphaproteobacteria</taxon>
        <taxon>Sphingomonadales</taxon>
        <taxon>Sphingosinicellaceae</taxon>
        <taxon>Glacieibacterium</taxon>
    </lineage>
</organism>
<dbReference type="EMBL" id="SIHO01000001">
    <property type="protein sequence ID" value="TFU05642.1"/>
    <property type="molecule type" value="Genomic_DNA"/>
</dbReference>
<dbReference type="Gene3D" id="1.10.287.470">
    <property type="entry name" value="Helix hairpin bin"/>
    <property type="match status" value="1"/>
</dbReference>
<dbReference type="GO" id="GO:0030313">
    <property type="term" value="C:cell envelope"/>
    <property type="evidence" value="ECO:0007669"/>
    <property type="project" value="UniProtKB-SubCell"/>
</dbReference>
<evidence type="ECO:0000259" key="5">
    <source>
        <dbReference type="Pfam" id="PF25963"/>
    </source>
</evidence>
<dbReference type="Pfam" id="PF25917">
    <property type="entry name" value="BSH_RND"/>
    <property type="match status" value="1"/>
</dbReference>
<dbReference type="PANTHER" id="PTHR30386">
    <property type="entry name" value="MEMBRANE FUSION SUBUNIT OF EMRAB-TOLC MULTIDRUG EFFLUX PUMP"/>
    <property type="match status" value="1"/>
</dbReference>